<sequence>MTSDLPAARTDDGDSLADRLAAAVLAVPGVYDLHSGLFGEIATYLPGHRVSGVTLADDSGEVHIVVDAAHDLQGVAAEVRDLAEKLAARPVTVTVADITVSSKPSPNEGEAE</sequence>
<gene>
    <name evidence="1" type="ORF">CA982_22625</name>
</gene>
<dbReference type="EMBL" id="NGFO01000036">
    <property type="protein sequence ID" value="OUC76251.1"/>
    <property type="molecule type" value="Genomic_DNA"/>
</dbReference>
<keyword evidence="2" id="KW-1185">Reference proteome</keyword>
<evidence type="ECO:0000313" key="1">
    <source>
        <dbReference type="EMBL" id="OUC76251.1"/>
    </source>
</evidence>
<dbReference type="OrthoDB" id="5195799at2"/>
<evidence type="ECO:0000313" key="2">
    <source>
        <dbReference type="Proteomes" id="UP000194632"/>
    </source>
</evidence>
<dbReference type="Proteomes" id="UP000194632">
    <property type="component" value="Unassembled WGS sequence"/>
</dbReference>
<evidence type="ECO:0008006" key="3">
    <source>
        <dbReference type="Google" id="ProtNLM"/>
    </source>
</evidence>
<dbReference type="RefSeq" id="WP_086537435.1">
    <property type="nucleotide sequence ID" value="NZ_NGFO01000036.1"/>
</dbReference>
<name>A0A243Q4I8_9ACTN</name>
<organism evidence="1 2">
    <name type="scientific">Gordonia lacunae</name>
    <dbReference type="NCBI Taxonomy" id="417102"/>
    <lineage>
        <taxon>Bacteria</taxon>
        <taxon>Bacillati</taxon>
        <taxon>Actinomycetota</taxon>
        <taxon>Actinomycetes</taxon>
        <taxon>Mycobacteriales</taxon>
        <taxon>Gordoniaceae</taxon>
        <taxon>Gordonia</taxon>
    </lineage>
</organism>
<comment type="caution">
    <text evidence="1">The sequence shown here is derived from an EMBL/GenBank/DDBJ whole genome shotgun (WGS) entry which is preliminary data.</text>
</comment>
<protein>
    <recommendedName>
        <fullName evidence="3">Asp23/Gls24 family protein</fullName>
    </recommendedName>
</protein>
<dbReference type="AlphaFoldDB" id="A0A243Q4I8"/>
<dbReference type="STRING" id="417102.CA982_22625"/>
<accession>A0A243Q4I8</accession>
<reference evidence="1 2" key="1">
    <citation type="submission" date="2017-05" db="EMBL/GenBank/DDBJ databases">
        <title>Biotechnological potential of actinobacteria isolated from South African environments.</title>
        <authorList>
            <person name="Le Roes-Hill M."/>
            <person name="Prins A."/>
            <person name="Durrell K.A."/>
        </authorList>
    </citation>
    <scope>NUCLEOTIDE SEQUENCE [LARGE SCALE GENOMIC DNA]</scope>
    <source>
        <strain evidence="1">BS2</strain>
    </source>
</reference>
<proteinExistence type="predicted"/>